<dbReference type="Gene3D" id="2.60.20.10">
    <property type="entry name" value="Crystallins"/>
    <property type="match status" value="1"/>
</dbReference>
<dbReference type="KEGG" id="msd:MYSTI_04040"/>
<dbReference type="OrthoDB" id="5380761at2"/>
<organism evidence="2 3">
    <name type="scientific">Myxococcus stipitatus (strain DSM 14675 / JCM 12634 / Mx s8)</name>
    <dbReference type="NCBI Taxonomy" id="1278073"/>
    <lineage>
        <taxon>Bacteria</taxon>
        <taxon>Pseudomonadati</taxon>
        <taxon>Myxococcota</taxon>
        <taxon>Myxococcia</taxon>
        <taxon>Myxococcales</taxon>
        <taxon>Cystobacterineae</taxon>
        <taxon>Myxococcaceae</taxon>
        <taxon>Myxococcus</taxon>
    </lineage>
</organism>
<keyword evidence="1" id="KW-0732">Signal</keyword>
<keyword evidence="3" id="KW-1185">Reference proteome</keyword>
<evidence type="ECO:0000313" key="3">
    <source>
        <dbReference type="Proteomes" id="UP000011131"/>
    </source>
</evidence>
<feature type="chain" id="PRO_5003984164" description="Secreted protein" evidence="1">
    <location>
        <begin position="22"/>
        <end position="241"/>
    </location>
</feature>
<dbReference type="AlphaFoldDB" id="L7U8T2"/>
<dbReference type="Proteomes" id="UP000011131">
    <property type="component" value="Chromosome"/>
</dbReference>
<proteinExistence type="predicted"/>
<accession>L7U8T2</accession>
<dbReference type="STRING" id="1278073.MYSTI_04040"/>
<reference evidence="2 3" key="1">
    <citation type="journal article" date="2013" name="Genome Announc.">
        <title>Complete genome sequence of Myxococcus stipitatus strain DSM 14675, a fruiting myxobacterium.</title>
        <authorList>
            <person name="Huntley S."/>
            <person name="Kneip S."/>
            <person name="Treuner-Lange A."/>
            <person name="Sogaard-Andersen L."/>
        </authorList>
    </citation>
    <scope>NUCLEOTIDE SEQUENCE [LARGE SCALE GENOMIC DNA]</scope>
    <source>
        <strain evidence="3">DSM 14675 / JCM 12634 / Mx s8</strain>
    </source>
</reference>
<name>L7U8T2_MYXSD</name>
<gene>
    <name evidence="2" type="ordered locus">MYSTI_04040</name>
</gene>
<evidence type="ECO:0000313" key="2">
    <source>
        <dbReference type="EMBL" id="AGC45341.1"/>
    </source>
</evidence>
<sequence length="241" mass="27335">MSRHRPVSLLMMCLASSLAFADAQEPIPEHDLEPVPPDEEIVPALLQDAFSDAEPGLEEALGDDFASEGQFLVGDVLYTAQEIREQGIHISHFVVDDNAAERQAILGFRTTDELQIYLFMTGKYPSETPQGVQLQCPQVDSPAYFFMDTAYDTGEGYFALWPGMALSRLGRWNDKISSLWGAPCATWTVIHQHSDFKGRKLWVYRGTAIRSLRWHGFAEWWGPFAYWASWNDRVSSVQILW</sequence>
<feature type="signal peptide" evidence="1">
    <location>
        <begin position="1"/>
        <end position="21"/>
    </location>
</feature>
<dbReference type="PATRIC" id="fig|1278073.3.peg.4114"/>
<protein>
    <recommendedName>
        <fullName evidence="4">Secreted protein</fullName>
    </recommendedName>
</protein>
<evidence type="ECO:0000256" key="1">
    <source>
        <dbReference type="SAM" id="SignalP"/>
    </source>
</evidence>
<dbReference type="HOGENOM" id="CLU_1184017_0_0_7"/>
<dbReference type="EMBL" id="CP004025">
    <property type="protein sequence ID" value="AGC45341.1"/>
    <property type="molecule type" value="Genomic_DNA"/>
</dbReference>
<dbReference type="RefSeq" id="WP_015349601.1">
    <property type="nucleotide sequence ID" value="NC_020126.1"/>
</dbReference>
<evidence type="ECO:0008006" key="4">
    <source>
        <dbReference type="Google" id="ProtNLM"/>
    </source>
</evidence>